<keyword evidence="2" id="KW-1185">Reference proteome</keyword>
<evidence type="ECO:0000313" key="1">
    <source>
        <dbReference type="EMBL" id="MCE7002923.1"/>
    </source>
</evidence>
<evidence type="ECO:0000313" key="2">
    <source>
        <dbReference type="Proteomes" id="UP001521150"/>
    </source>
</evidence>
<name>A0ABS8Z777_9PSEU</name>
<organism evidence="1 2">
    <name type="scientific">Kibdelosporangium philippinense</name>
    <dbReference type="NCBI Taxonomy" id="211113"/>
    <lineage>
        <taxon>Bacteria</taxon>
        <taxon>Bacillati</taxon>
        <taxon>Actinomycetota</taxon>
        <taxon>Actinomycetes</taxon>
        <taxon>Pseudonocardiales</taxon>
        <taxon>Pseudonocardiaceae</taxon>
        <taxon>Kibdelosporangium</taxon>
    </lineage>
</organism>
<protein>
    <submittedName>
        <fullName evidence="1">Uncharacterized protein</fullName>
    </submittedName>
</protein>
<sequence length="157" mass="17463">MGVPWGVVAYSASADRAEIIEEWGPLAQQSYEDLGLNILHGNDRIHFLPSTEPTVHHDPEARALVDALPYCDGSYDDFERLFDGYELFVPWDSFGAVHVPGSSRVDGKFAVWVRDLARWMKNRDDFPAGSDVALLASQLHAQATLATELAMIIEISF</sequence>
<dbReference type="EMBL" id="JAJVCN010000001">
    <property type="protein sequence ID" value="MCE7002923.1"/>
    <property type="molecule type" value="Genomic_DNA"/>
</dbReference>
<reference evidence="1 2" key="1">
    <citation type="submission" date="2021-12" db="EMBL/GenBank/DDBJ databases">
        <title>Genome sequence of Kibdelosporangium philippinense ATCC 49844.</title>
        <authorList>
            <person name="Fedorov E.A."/>
            <person name="Omeragic M."/>
            <person name="Shalygina K.F."/>
            <person name="Maclea K.S."/>
        </authorList>
    </citation>
    <scope>NUCLEOTIDE SEQUENCE [LARGE SCALE GENOMIC DNA]</scope>
    <source>
        <strain evidence="1 2">ATCC 49844</strain>
    </source>
</reference>
<proteinExistence type="predicted"/>
<dbReference type="RefSeq" id="WP_233724498.1">
    <property type="nucleotide sequence ID" value="NZ_JAJVCN010000001.1"/>
</dbReference>
<gene>
    <name evidence="1" type="ORF">LWC34_08765</name>
</gene>
<dbReference type="Proteomes" id="UP001521150">
    <property type="component" value="Unassembled WGS sequence"/>
</dbReference>
<comment type="caution">
    <text evidence="1">The sequence shown here is derived from an EMBL/GenBank/DDBJ whole genome shotgun (WGS) entry which is preliminary data.</text>
</comment>
<accession>A0ABS8Z777</accession>